<name>A0A1G8KRD7_9PSED</name>
<dbReference type="InterPro" id="IPR050109">
    <property type="entry name" value="HTH-type_TetR-like_transc_reg"/>
</dbReference>
<dbReference type="PROSITE" id="PS50977">
    <property type="entry name" value="HTH_TETR_2"/>
    <property type="match status" value="1"/>
</dbReference>
<dbReference type="OrthoDB" id="7028830at2"/>
<dbReference type="AlphaFoldDB" id="A0A1G8KRD7"/>
<dbReference type="InterPro" id="IPR009057">
    <property type="entry name" value="Homeodomain-like_sf"/>
</dbReference>
<dbReference type="Proteomes" id="UP000199636">
    <property type="component" value="Unassembled WGS sequence"/>
</dbReference>
<evidence type="ECO:0000313" key="6">
    <source>
        <dbReference type="EMBL" id="SDI45957.1"/>
    </source>
</evidence>
<accession>A0A1G8KRD7</accession>
<dbReference type="PANTHER" id="PTHR30055">
    <property type="entry name" value="HTH-TYPE TRANSCRIPTIONAL REGULATOR RUTR"/>
    <property type="match status" value="1"/>
</dbReference>
<dbReference type="EMBL" id="FNDS01000009">
    <property type="protein sequence ID" value="SDI45957.1"/>
    <property type="molecule type" value="Genomic_DNA"/>
</dbReference>
<evidence type="ECO:0000313" key="7">
    <source>
        <dbReference type="Proteomes" id="UP000199636"/>
    </source>
</evidence>
<proteinExistence type="predicted"/>
<feature type="domain" description="HTH tetR-type" evidence="5">
    <location>
        <begin position="17"/>
        <end position="77"/>
    </location>
</feature>
<keyword evidence="7" id="KW-1185">Reference proteome</keyword>
<evidence type="ECO:0000256" key="2">
    <source>
        <dbReference type="ARBA" id="ARBA00023125"/>
    </source>
</evidence>
<dbReference type="GO" id="GO:0003700">
    <property type="term" value="F:DNA-binding transcription factor activity"/>
    <property type="evidence" value="ECO:0007669"/>
    <property type="project" value="TreeGrafter"/>
</dbReference>
<dbReference type="PANTHER" id="PTHR30055:SF234">
    <property type="entry name" value="HTH-TYPE TRANSCRIPTIONAL REGULATOR BETI"/>
    <property type="match status" value="1"/>
</dbReference>
<organism evidence="6 7">
    <name type="scientific">Pseudomonas panipatensis</name>
    <dbReference type="NCBI Taxonomy" id="428992"/>
    <lineage>
        <taxon>Bacteria</taxon>
        <taxon>Pseudomonadati</taxon>
        <taxon>Pseudomonadota</taxon>
        <taxon>Gammaproteobacteria</taxon>
        <taxon>Pseudomonadales</taxon>
        <taxon>Pseudomonadaceae</taxon>
        <taxon>Pseudomonas</taxon>
    </lineage>
</organism>
<keyword evidence="2 4" id="KW-0238">DNA-binding</keyword>
<dbReference type="InterPro" id="IPR001647">
    <property type="entry name" value="HTH_TetR"/>
</dbReference>
<evidence type="ECO:0000259" key="5">
    <source>
        <dbReference type="PROSITE" id="PS50977"/>
    </source>
</evidence>
<dbReference type="SUPFAM" id="SSF46689">
    <property type="entry name" value="Homeodomain-like"/>
    <property type="match status" value="1"/>
</dbReference>
<evidence type="ECO:0000256" key="4">
    <source>
        <dbReference type="PROSITE-ProRule" id="PRU00335"/>
    </source>
</evidence>
<sequence>MNTAKCISSIPTSSSAGSRFARNRPKALELFAQRGFAQVSLRELARHLELTAGSLYSHCASKEELLLEFIEEHYLALLSLFDRRYRRECPRATLQAVIQGLVFRYTAHPQHFQLATRDIVFLSAEQRQYIDLLREQLRQRLDASLGAAGFAHPVPAEIPILELFEHLPLWLASHAMNEEQRVERLMQLLTAPLSRGT</sequence>
<feature type="DNA-binding region" description="H-T-H motif" evidence="4">
    <location>
        <begin position="40"/>
        <end position="59"/>
    </location>
</feature>
<keyword evidence="3" id="KW-0804">Transcription</keyword>
<dbReference type="GO" id="GO:0000976">
    <property type="term" value="F:transcription cis-regulatory region binding"/>
    <property type="evidence" value="ECO:0007669"/>
    <property type="project" value="TreeGrafter"/>
</dbReference>
<protein>
    <submittedName>
        <fullName evidence="6">Transcriptional regulator, TetR family</fullName>
    </submittedName>
</protein>
<reference evidence="7" key="1">
    <citation type="submission" date="2016-10" db="EMBL/GenBank/DDBJ databases">
        <authorList>
            <person name="Varghese N."/>
            <person name="Submissions S."/>
        </authorList>
    </citation>
    <scope>NUCLEOTIDE SEQUENCE [LARGE SCALE GENOMIC DNA]</scope>
    <source>
        <strain evidence="7">CCM 7469</strain>
    </source>
</reference>
<evidence type="ECO:0000256" key="3">
    <source>
        <dbReference type="ARBA" id="ARBA00023163"/>
    </source>
</evidence>
<dbReference type="STRING" id="428992.SAMN05216272_109206"/>
<dbReference type="Pfam" id="PF00440">
    <property type="entry name" value="TetR_N"/>
    <property type="match status" value="1"/>
</dbReference>
<gene>
    <name evidence="6" type="ORF">SAMN05216272_109206</name>
</gene>
<keyword evidence="1" id="KW-0805">Transcription regulation</keyword>
<evidence type="ECO:0000256" key="1">
    <source>
        <dbReference type="ARBA" id="ARBA00023015"/>
    </source>
</evidence>
<dbReference type="RefSeq" id="WP_090266034.1">
    <property type="nucleotide sequence ID" value="NZ_FNDS01000009.1"/>
</dbReference>
<dbReference type="Gene3D" id="1.10.357.10">
    <property type="entry name" value="Tetracycline Repressor, domain 2"/>
    <property type="match status" value="1"/>
</dbReference>